<dbReference type="PANTHER" id="PTHR21353">
    <property type="match status" value="1"/>
</dbReference>
<feature type="compositionally biased region" description="Basic and acidic residues" evidence="5">
    <location>
        <begin position="76"/>
        <end position="91"/>
    </location>
</feature>
<dbReference type="Proteomes" id="UP001142489">
    <property type="component" value="Unassembled WGS sequence"/>
</dbReference>
<dbReference type="GO" id="GO:0005125">
    <property type="term" value="F:cytokine activity"/>
    <property type="evidence" value="ECO:0007669"/>
    <property type="project" value="UniProtKB-KW"/>
</dbReference>
<comment type="caution">
    <text evidence="6">The sequence shown here is derived from an EMBL/GenBank/DDBJ whole genome shotgun (WGS) entry which is preliminary data.</text>
</comment>
<feature type="region of interest" description="Disordered" evidence="5">
    <location>
        <begin position="63"/>
        <end position="119"/>
    </location>
</feature>
<dbReference type="PANTHER" id="PTHR21353:SF8">
    <property type="entry name" value="CARDIOTROPHIN-2"/>
    <property type="match status" value="1"/>
</dbReference>
<organism evidence="6 7">
    <name type="scientific">Phrynocephalus forsythii</name>
    <dbReference type="NCBI Taxonomy" id="171643"/>
    <lineage>
        <taxon>Eukaryota</taxon>
        <taxon>Metazoa</taxon>
        <taxon>Chordata</taxon>
        <taxon>Craniata</taxon>
        <taxon>Vertebrata</taxon>
        <taxon>Euteleostomi</taxon>
        <taxon>Lepidosauria</taxon>
        <taxon>Squamata</taxon>
        <taxon>Bifurcata</taxon>
        <taxon>Unidentata</taxon>
        <taxon>Episquamata</taxon>
        <taxon>Toxicofera</taxon>
        <taxon>Iguania</taxon>
        <taxon>Acrodonta</taxon>
        <taxon>Agamidae</taxon>
        <taxon>Agaminae</taxon>
        <taxon>Phrynocephalus</taxon>
    </lineage>
</organism>
<evidence type="ECO:0000313" key="7">
    <source>
        <dbReference type="Proteomes" id="UP001142489"/>
    </source>
</evidence>
<comment type="subcellular location">
    <subcellularLocation>
        <location evidence="1">Secreted</location>
    </subcellularLocation>
</comment>
<evidence type="ECO:0000313" key="6">
    <source>
        <dbReference type="EMBL" id="KAJ7314144.1"/>
    </source>
</evidence>
<dbReference type="Pfam" id="PF06875">
    <property type="entry name" value="PRF"/>
    <property type="match status" value="1"/>
</dbReference>
<evidence type="ECO:0000256" key="5">
    <source>
        <dbReference type="SAM" id="MobiDB-lite"/>
    </source>
</evidence>
<gene>
    <name evidence="6" type="ORF">JRQ81_006083</name>
</gene>
<name>A0A9Q1AVS4_9SAUR</name>
<dbReference type="Gene3D" id="1.20.1250.10">
    <property type="match status" value="1"/>
</dbReference>
<evidence type="ECO:0000256" key="1">
    <source>
        <dbReference type="ARBA" id="ARBA00004613"/>
    </source>
</evidence>
<dbReference type="EMBL" id="JAPFRF010000012">
    <property type="protein sequence ID" value="KAJ7314144.1"/>
    <property type="molecule type" value="Genomic_DNA"/>
</dbReference>
<dbReference type="SUPFAM" id="SSF47266">
    <property type="entry name" value="4-helical cytokines"/>
    <property type="match status" value="1"/>
</dbReference>
<evidence type="ECO:0000256" key="3">
    <source>
        <dbReference type="ARBA" id="ARBA00022514"/>
    </source>
</evidence>
<feature type="compositionally biased region" description="Acidic residues" evidence="5">
    <location>
        <begin position="95"/>
        <end position="109"/>
    </location>
</feature>
<keyword evidence="3" id="KW-0202">Cytokine</keyword>
<dbReference type="InterPro" id="IPR010681">
    <property type="entry name" value="PRF/CT"/>
</dbReference>
<sequence length="340" mass="37950">MHGGDCSCMAPLIAPGVVGRYGRTGVFGLQLRGWVGSEGPLLVHHGKGFPFIELNMISQMEQKEELDASGQNLHQGSEEKKSMRDAHHDEGTTSENEEWEEEEELEEEGPVASDGPDAENPSVIAPLVLDWQEACETLQAGSLLVTWVALIHIVSPESDSYVSDAIIRTYNLACLMQANSTVLLNAYLSHQGRPFSNPGFFATQQLQYNGVPTIAIDFLEWRTMTDLGRLNQNYRAYSAFSVLLQLIRDDLLGIKPQETELLEMLRVTRVQIQGLLSNLTSIMSSLGAPPTTLSDLPILEVLEADTFKKKLWASLVCYRYKQWVSRTVRDFSLLREKYAS</sequence>
<keyword evidence="7" id="KW-1185">Reference proteome</keyword>
<dbReference type="AlphaFoldDB" id="A0A9Q1AVS4"/>
<accession>A0A9Q1AVS4</accession>
<comment type="similarity">
    <text evidence="2">Belongs to the IL-6 superfamily.</text>
</comment>
<dbReference type="OrthoDB" id="9948731at2759"/>
<evidence type="ECO:0000256" key="4">
    <source>
        <dbReference type="ARBA" id="ARBA00022525"/>
    </source>
</evidence>
<protein>
    <submittedName>
        <fullName evidence="6">Uncharacterized protein</fullName>
    </submittedName>
</protein>
<keyword evidence="4" id="KW-0964">Secreted</keyword>
<evidence type="ECO:0000256" key="2">
    <source>
        <dbReference type="ARBA" id="ARBA00007432"/>
    </source>
</evidence>
<dbReference type="InterPro" id="IPR009079">
    <property type="entry name" value="4_helix_cytokine-like_core"/>
</dbReference>
<reference evidence="6" key="1">
    <citation type="journal article" date="2023" name="DNA Res.">
        <title>Chromosome-level genome assembly of Phrynocephalus forsythii using third-generation DNA sequencing and Hi-C analysis.</title>
        <authorList>
            <person name="Qi Y."/>
            <person name="Zhao W."/>
            <person name="Zhao Y."/>
            <person name="Niu C."/>
            <person name="Cao S."/>
            <person name="Zhang Y."/>
        </authorList>
    </citation>
    <scope>NUCLEOTIDE SEQUENCE</scope>
    <source>
        <tissue evidence="6">Muscle</tissue>
    </source>
</reference>
<dbReference type="GO" id="GO:0005615">
    <property type="term" value="C:extracellular space"/>
    <property type="evidence" value="ECO:0007669"/>
    <property type="project" value="UniProtKB-KW"/>
</dbReference>
<proteinExistence type="inferred from homology"/>
<dbReference type="GO" id="GO:0007166">
    <property type="term" value="P:cell surface receptor signaling pathway"/>
    <property type="evidence" value="ECO:0007669"/>
    <property type="project" value="TreeGrafter"/>
</dbReference>